<evidence type="ECO:0007829" key="5">
    <source>
        <dbReference type="PDB" id="4BOH"/>
    </source>
</evidence>
<keyword evidence="2" id="KW-0732">Signal</keyword>
<evidence type="ECO:0000313" key="4">
    <source>
        <dbReference type="EMBL" id="AAP04349.1"/>
    </source>
</evidence>
<dbReference type="EvolutionaryTrace" id="Q86FP9"/>
<dbReference type="PDBsum" id="4BOH"/>
<reference evidence="5" key="2">
    <citation type="journal article" date="2013" name="PLoS ONE">
        <title>The tick-derived anticoagulant madanin is processed by thrombin and factor Xa.</title>
        <authorList>
            <person name="Figueiredo A.C."/>
            <person name="de Sanctis D."/>
            <person name="Pereira P.J."/>
        </authorList>
    </citation>
    <scope>X-RAY CRYSTALLOGRAPHY (2.60 ANGSTROMS) OF 20-79</scope>
</reference>
<dbReference type="Pfam" id="PF11714">
    <property type="entry name" value="Inhibitor_I53"/>
    <property type="match status" value="1"/>
</dbReference>
<feature type="domain" description="Thrombin inhibitor Madanin" evidence="3">
    <location>
        <begin position="1"/>
        <end position="78"/>
    </location>
</feature>
<dbReference type="DisProt" id="DP00975"/>
<dbReference type="InterPro" id="IPR021716">
    <property type="entry name" value="Inhibitor_I53"/>
</dbReference>
<reference evidence="6" key="3">
    <citation type="journal article" date="2017" name="Nat. Chem.">
        <title>Tyrosine sulfation modulates activity of tick-derived thrombin inhibitors.</title>
        <authorList>
            <person name="Thompson R.E."/>
            <person name="Liu X."/>
            <person name="Ripoll-Rozada J."/>
            <person name="Alonso-Garcia N."/>
            <person name="Parker B.L."/>
            <person name="Pereira P.J.B."/>
            <person name="Payne R.J."/>
        </authorList>
    </citation>
    <scope>X-RAY CRYSTALLOGRAPHY (1.63 ANGSTROMS) OF 39-73</scope>
</reference>
<dbReference type="SMR" id="Q86FP9"/>
<evidence type="ECO:0000256" key="1">
    <source>
        <dbReference type="SAM" id="MobiDB-lite"/>
    </source>
</evidence>
<reference evidence="4" key="1">
    <citation type="submission" date="2003-02" db="EMBL/GenBank/DDBJ databases">
        <authorList>
            <person name="Iwanaga S."/>
            <person name="Yuda M."/>
            <person name="Chinzei Y."/>
        </authorList>
    </citation>
    <scope>NUCLEOTIDE SEQUENCE</scope>
</reference>
<name>Q86FP9_HAELO</name>
<keyword evidence="5 6" id="KW-0002">3D-structure</keyword>
<dbReference type="EMBL" id="AY245439">
    <property type="protein sequence ID" value="AAP04349.1"/>
    <property type="molecule type" value="mRNA"/>
</dbReference>
<evidence type="ECO:0000259" key="3">
    <source>
        <dbReference type="Pfam" id="PF11714"/>
    </source>
</evidence>
<feature type="compositionally biased region" description="Acidic residues" evidence="1">
    <location>
        <begin position="48"/>
        <end position="58"/>
    </location>
</feature>
<protein>
    <submittedName>
        <fullName evidence="4">Thrombin inhibitor madanin 1</fullName>
    </submittedName>
</protein>
<evidence type="ECO:0000256" key="2">
    <source>
        <dbReference type="SAM" id="SignalP"/>
    </source>
</evidence>
<feature type="signal peptide" evidence="2">
    <location>
        <begin position="1"/>
        <end position="19"/>
    </location>
</feature>
<organism evidence="4">
    <name type="scientific">Haemaphysalis longicornis</name>
    <name type="common">Bush tick</name>
    <dbReference type="NCBI Taxonomy" id="44386"/>
    <lineage>
        <taxon>Eukaryota</taxon>
        <taxon>Metazoa</taxon>
        <taxon>Ecdysozoa</taxon>
        <taxon>Arthropoda</taxon>
        <taxon>Chelicerata</taxon>
        <taxon>Arachnida</taxon>
        <taxon>Acari</taxon>
        <taxon>Parasitiformes</taxon>
        <taxon>Ixodida</taxon>
        <taxon>Ixodoidea</taxon>
        <taxon>Ixodidae</taxon>
        <taxon>Haemaphysalinae</taxon>
        <taxon>Haemaphysalis</taxon>
    </lineage>
</organism>
<feature type="region of interest" description="Disordered" evidence="1">
    <location>
        <begin position="23"/>
        <end position="79"/>
    </location>
</feature>
<feature type="compositionally biased region" description="Basic and acidic residues" evidence="1">
    <location>
        <begin position="23"/>
        <end position="47"/>
    </location>
</feature>
<dbReference type="MEROPS" id="I53.001"/>
<sequence>MKHFAILILAVVASAVVMAYPERDSAKEGNQEQERALHVKVQKRTDGDADYDEYEEDGTTPTPDPTAPTAKPRLRGNKP</sequence>
<feature type="chain" id="PRO_5004300701" evidence="2">
    <location>
        <begin position="20"/>
        <end position="79"/>
    </location>
</feature>
<dbReference type="PDB" id="5L6N">
    <property type="method" value="X-ray"/>
    <property type="resolution" value="1.63 A"/>
    <property type="chains" value="I=39-73"/>
</dbReference>
<dbReference type="GO" id="GO:0140678">
    <property type="term" value="F:molecular function inhibitor activity"/>
    <property type="evidence" value="ECO:0000269"/>
    <property type="project" value="DisProt"/>
</dbReference>
<dbReference type="PDBsum" id="5L6N"/>
<evidence type="ECO:0007829" key="6">
    <source>
        <dbReference type="PDB" id="5L6N"/>
    </source>
</evidence>
<proteinExistence type="evidence at protein level"/>
<dbReference type="PDB" id="4BOH">
    <property type="method" value="X-ray"/>
    <property type="resolution" value="2.60 A"/>
    <property type="chains" value="M=20-79"/>
</dbReference>
<dbReference type="AlphaFoldDB" id="Q86FP9"/>
<accession>Q86FP9</accession>